<protein>
    <submittedName>
        <fullName evidence="2">Glycosyltransferase family 25 protein</fullName>
    </submittedName>
</protein>
<proteinExistence type="predicted"/>
<dbReference type="EMBL" id="JAAGAB010000001">
    <property type="protein sequence ID" value="NDU99539.1"/>
    <property type="molecule type" value="Genomic_DNA"/>
</dbReference>
<evidence type="ECO:0000313" key="2">
    <source>
        <dbReference type="EMBL" id="NDU99539.1"/>
    </source>
</evidence>
<comment type="caution">
    <text evidence="2">The sequence shown here is derived from an EMBL/GenBank/DDBJ whole genome shotgun (WGS) entry which is preliminary data.</text>
</comment>
<reference evidence="2 3" key="1">
    <citation type="submission" date="2020-02" db="EMBL/GenBank/DDBJ databases">
        <title>Pseudoroseicyclus tamarix, sp. nov., isolated from offshore sediment of a Tamarix chinensis forest.</title>
        <authorList>
            <person name="Gai Y."/>
        </authorList>
    </citation>
    <scope>NUCLEOTIDE SEQUENCE [LARGE SCALE GENOMIC DNA]</scope>
    <source>
        <strain evidence="2 3">CLL3-39</strain>
    </source>
</reference>
<evidence type="ECO:0000313" key="3">
    <source>
        <dbReference type="Proteomes" id="UP000474757"/>
    </source>
</evidence>
<dbReference type="InterPro" id="IPR002654">
    <property type="entry name" value="Glyco_trans_25"/>
</dbReference>
<dbReference type="CDD" id="cd06532">
    <property type="entry name" value="Glyco_transf_25"/>
    <property type="match status" value="1"/>
</dbReference>
<dbReference type="AlphaFoldDB" id="A0A6B2JNI1"/>
<dbReference type="Proteomes" id="UP000474757">
    <property type="component" value="Unassembled WGS sequence"/>
</dbReference>
<name>A0A6B2JNI1_9RHOB</name>
<dbReference type="RefSeq" id="WP_163889121.1">
    <property type="nucleotide sequence ID" value="NZ_JAAFYS010000001.1"/>
</dbReference>
<dbReference type="Pfam" id="PF01755">
    <property type="entry name" value="Glyco_transf_25"/>
    <property type="match status" value="1"/>
</dbReference>
<keyword evidence="3" id="KW-1185">Reference proteome</keyword>
<evidence type="ECO:0000259" key="1">
    <source>
        <dbReference type="Pfam" id="PF01755"/>
    </source>
</evidence>
<keyword evidence="2" id="KW-0808">Transferase</keyword>
<feature type="domain" description="Glycosyl transferase family 25" evidence="1">
    <location>
        <begin position="16"/>
        <end position="107"/>
    </location>
</feature>
<dbReference type="GO" id="GO:0016740">
    <property type="term" value="F:transferase activity"/>
    <property type="evidence" value="ECO:0007669"/>
    <property type="project" value="UniProtKB-KW"/>
</dbReference>
<accession>A0A6B2JNI1</accession>
<gene>
    <name evidence="2" type="ORF">GZA08_00965</name>
</gene>
<organism evidence="2 3">
    <name type="scientific">Pseudoroseicyclus tamaricis</name>
    <dbReference type="NCBI Taxonomy" id="2705421"/>
    <lineage>
        <taxon>Bacteria</taxon>
        <taxon>Pseudomonadati</taxon>
        <taxon>Pseudomonadota</taxon>
        <taxon>Alphaproteobacteria</taxon>
        <taxon>Rhodobacterales</taxon>
        <taxon>Paracoccaceae</taxon>
        <taxon>Pseudoroseicyclus</taxon>
    </lineage>
</organism>
<sequence length="242" mass="26696">MKGEETGAALVRLFPRIHVINLASRADRRREIDAQLRRIGLSLEHEAVRLFPAARPDDRGEWESIGARGCFLSHLSLLRQIAKGDAPAALILEDDCDFTPALGRGLAALETTPWDMVYGHVHGWGDAGGLPEGAIPCPPEAEVRTSHFIGITRDAAARAAPYLEAITRRPYGDPAGGPMHVDGAYTWWRRSEREMPVVCLSPPAARQRPSRTDIQPHAWYDRLPALAMALQTARRLKHRLGG</sequence>